<keyword evidence="3" id="KW-0804">Transcription</keyword>
<comment type="caution">
    <text evidence="5">The sequence shown here is derived from an EMBL/GenBank/DDBJ whole genome shotgun (WGS) entry which is preliminary data.</text>
</comment>
<dbReference type="PANTHER" id="PTHR46796">
    <property type="entry name" value="HTH-TYPE TRANSCRIPTIONAL ACTIVATOR RHAS-RELATED"/>
    <property type="match status" value="1"/>
</dbReference>
<dbReference type="InterPro" id="IPR014710">
    <property type="entry name" value="RmlC-like_jellyroll"/>
</dbReference>
<keyword evidence="2" id="KW-0238">DNA-binding</keyword>
<dbReference type="PROSITE" id="PS01124">
    <property type="entry name" value="HTH_ARAC_FAMILY_2"/>
    <property type="match status" value="1"/>
</dbReference>
<dbReference type="InterPro" id="IPR003313">
    <property type="entry name" value="AraC-bd"/>
</dbReference>
<evidence type="ECO:0000256" key="3">
    <source>
        <dbReference type="ARBA" id="ARBA00023163"/>
    </source>
</evidence>
<dbReference type="InterPro" id="IPR050204">
    <property type="entry name" value="AraC_XylS_family_regulators"/>
</dbReference>
<dbReference type="PANTHER" id="PTHR46796:SF10">
    <property type="entry name" value="TRANSCRIPTIONAL ACTIVATOR FEAR"/>
    <property type="match status" value="1"/>
</dbReference>
<dbReference type="InterPro" id="IPR011051">
    <property type="entry name" value="RmlC_Cupin_sf"/>
</dbReference>
<dbReference type="GO" id="GO:0003700">
    <property type="term" value="F:DNA-binding transcription factor activity"/>
    <property type="evidence" value="ECO:0007669"/>
    <property type="project" value="InterPro"/>
</dbReference>
<protein>
    <submittedName>
        <fullName evidence="5">AraC family transcriptional regulator</fullName>
    </submittedName>
</protein>
<reference evidence="5 6" key="1">
    <citation type="submission" date="2016-03" db="EMBL/GenBank/DDBJ databases">
        <title>Genome sequence of Variovorax paradoxus KB5.</title>
        <authorList>
            <person name="Jeong H."/>
            <person name="Hong C.E."/>
            <person name="Jo S.H."/>
            <person name="Park J.M."/>
        </authorList>
    </citation>
    <scope>NUCLEOTIDE SEQUENCE [LARGE SCALE GENOMIC DNA]</scope>
    <source>
        <strain evidence="5 6">KB5</strain>
    </source>
</reference>
<dbReference type="InterPro" id="IPR009057">
    <property type="entry name" value="Homeodomain-like_sf"/>
</dbReference>
<evidence type="ECO:0000256" key="2">
    <source>
        <dbReference type="ARBA" id="ARBA00023125"/>
    </source>
</evidence>
<dbReference type="AlphaFoldDB" id="A0AA91DU41"/>
<keyword evidence="1" id="KW-0805">Transcription regulation</keyword>
<accession>A0AA91DU41</accession>
<evidence type="ECO:0000259" key="4">
    <source>
        <dbReference type="PROSITE" id="PS01124"/>
    </source>
</evidence>
<name>A0AA91DU41_VARPD</name>
<proteinExistence type="predicted"/>
<dbReference type="SUPFAM" id="SSF46689">
    <property type="entry name" value="Homeodomain-like"/>
    <property type="match status" value="1"/>
</dbReference>
<dbReference type="Pfam" id="PF12833">
    <property type="entry name" value="HTH_18"/>
    <property type="match status" value="1"/>
</dbReference>
<dbReference type="SUPFAM" id="SSF51182">
    <property type="entry name" value="RmlC-like cupins"/>
    <property type="match status" value="1"/>
</dbReference>
<feature type="domain" description="HTH araC/xylS-type" evidence="4">
    <location>
        <begin position="153"/>
        <end position="238"/>
    </location>
</feature>
<organism evidence="5 6">
    <name type="scientific">Variovorax paradoxus</name>
    <dbReference type="NCBI Taxonomy" id="34073"/>
    <lineage>
        <taxon>Bacteria</taxon>
        <taxon>Pseudomonadati</taxon>
        <taxon>Pseudomonadota</taxon>
        <taxon>Betaproteobacteria</taxon>
        <taxon>Burkholderiales</taxon>
        <taxon>Comamonadaceae</taxon>
        <taxon>Variovorax</taxon>
    </lineage>
</organism>
<dbReference type="EMBL" id="LVHG01000022">
    <property type="protein sequence ID" value="OAK66586.1"/>
    <property type="molecule type" value="Genomic_DNA"/>
</dbReference>
<dbReference type="InterPro" id="IPR018060">
    <property type="entry name" value="HTH_AraC"/>
</dbReference>
<dbReference type="Gene3D" id="2.60.120.10">
    <property type="entry name" value="Jelly Rolls"/>
    <property type="match status" value="1"/>
</dbReference>
<sequence length="238" mass="26149">MHAHASSQPFHQPRHELALRDYGDSHGSHAHDHFQVLIGLHGVLEIEVEGRGRGIGAGQAQVIAPGERHDFNARKHGSLCLVLDTTQPAWARCTERAPTGAPQLHTLARYLAQCISQPQASALALLHGPALLLEAWSPGPASSDSRRRRIDWPLLADWARARWHEPLGVADLADVACLSASQFAQRCREEQGMSPMHWLRSLRLAHARELRLGGMGVAETARRTGYRSPSALTAALRR</sequence>
<dbReference type="GO" id="GO:0043565">
    <property type="term" value="F:sequence-specific DNA binding"/>
    <property type="evidence" value="ECO:0007669"/>
    <property type="project" value="InterPro"/>
</dbReference>
<evidence type="ECO:0000256" key="1">
    <source>
        <dbReference type="ARBA" id="ARBA00023015"/>
    </source>
</evidence>
<dbReference type="SMART" id="SM00342">
    <property type="entry name" value="HTH_ARAC"/>
    <property type="match status" value="1"/>
</dbReference>
<dbReference type="Pfam" id="PF02311">
    <property type="entry name" value="AraC_binding"/>
    <property type="match status" value="1"/>
</dbReference>
<dbReference type="RefSeq" id="WP_081266149.1">
    <property type="nucleotide sequence ID" value="NZ_LVHG01000022.1"/>
</dbReference>
<evidence type="ECO:0000313" key="5">
    <source>
        <dbReference type="EMBL" id="OAK66586.1"/>
    </source>
</evidence>
<dbReference type="Proteomes" id="UP000077852">
    <property type="component" value="Unassembled WGS sequence"/>
</dbReference>
<dbReference type="Gene3D" id="1.10.10.60">
    <property type="entry name" value="Homeodomain-like"/>
    <property type="match status" value="1"/>
</dbReference>
<evidence type="ECO:0000313" key="6">
    <source>
        <dbReference type="Proteomes" id="UP000077852"/>
    </source>
</evidence>
<gene>
    <name evidence="5" type="ORF">A3K87_06965</name>
</gene>